<sequence length="320" mass="37035">MNGHCINIAISGLGLKSSDELKIELRNAIPDQYGINWINAADPNIDLLLINESFFETDSIQKILKSKKFPFLKIVKNHNLSGDINNNTLYLPFNHKIEPLKQWIHLRLLNYLSDDEEFKTNVTEQSTSILKPSTFKHMLNPQNARLHLFDDHGTLAIIDTRSQIAWLEPTRTTTRTNHSFQYDFAMTADFVKVSRKSEYLLENWLWNLVWNSHELHTLADDIQFYQLDYWPQPFSTKNQKNILRLSACFIQGAELTEIAKQLSLPLHTVKQFIAACIASDNGNEIAGTQSKFSQHLSTQHDENQSFLNKFFGKLRRRFGI</sequence>
<proteinExistence type="predicted"/>
<evidence type="ECO:0000313" key="1">
    <source>
        <dbReference type="EMBL" id="HCK30312.1"/>
    </source>
</evidence>
<dbReference type="RefSeq" id="WP_049174778.1">
    <property type="nucleotide sequence ID" value="NZ_BKFK01000004.1"/>
</dbReference>
<gene>
    <name evidence="1" type="ORF">DHW29_09045</name>
</gene>
<dbReference type="AlphaFoldDB" id="A0A3D2SND4"/>
<organism evidence="1 2">
    <name type="scientific">Acinetobacter ursingii</name>
    <dbReference type="NCBI Taxonomy" id="108980"/>
    <lineage>
        <taxon>Bacteria</taxon>
        <taxon>Pseudomonadati</taxon>
        <taxon>Pseudomonadota</taxon>
        <taxon>Gammaproteobacteria</taxon>
        <taxon>Moraxellales</taxon>
        <taxon>Moraxellaceae</taxon>
        <taxon>Acinetobacter</taxon>
    </lineage>
</organism>
<dbReference type="EMBL" id="DPVE01000157">
    <property type="protein sequence ID" value="HCK30312.1"/>
    <property type="molecule type" value="Genomic_DNA"/>
</dbReference>
<evidence type="ECO:0000313" key="2">
    <source>
        <dbReference type="Proteomes" id="UP000263596"/>
    </source>
</evidence>
<reference evidence="1 2" key="1">
    <citation type="journal article" date="2018" name="Nat. Biotechnol.">
        <title>A standardized bacterial taxonomy based on genome phylogeny substantially revises the tree of life.</title>
        <authorList>
            <person name="Parks D.H."/>
            <person name="Chuvochina M."/>
            <person name="Waite D.W."/>
            <person name="Rinke C."/>
            <person name="Skarshewski A."/>
            <person name="Chaumeil P.A."/>
            <person name="Hugenholtz P."/>
        </authorList>
    </citation>
    <scope>NUCLEOTIDE SEQUENCE [LARGE SCALE GENOMIC DNA]</scope>
    <source>
        <strain evidence="1">UBA9669</strain>
    </source>
</reference>
<protein>
    <submittedName>
        <fullName evidence="1">Uncharacterized protein</fullName>
    </submittedName>
</protein>
<comment type="caution">
    <text evidence="1">The sequence shown here is derived from an EMBL/GenBank/DDBJ whole genome shotgun (WGS) entry which is preliminary data.</text>
</comment>
<dbReference type="Proteomes" id="UP000263596">
    <property type="component" value="Unassembled WGS sequence"/>
</dbReference>
<name>A0A3D2SND4_9GAMM</name>
<accession>A0A3D2SND4</accession>